<reference evidence="2 3" key="1">
    <citation type="journal article" date="2017" name="BMC Genomics">
        <title>Whole-genome assembly of Babesia ovata and comparative genomics between closely related pathogens.</title>
        <authorList>
            <person name="Yamagishi J."/>
            <person name="Asada M."/>
            <person name="Hakimi H."/>
            <person name="Tanaka T.Q."/>
            <person name="Sugimoto C."/>
            <person name="Kawazu S."/>
        </authorList>
    </citation>
    <scope>NUCLEOTIDE SEQUENCE [LARGE SCALE GENOMIC DNA]</scope>
    <source>
        <strain evidence="2 3">Miyake</strain>
    </source>
</reference>
<keyword evidence="3" id="KW-1185">Reference proteome</keyword>
<organism evidence="2 3">
    <name type="scientific">Babesia ovata</name>
    <dbReference type="NCBI Taxonomy" id="189622"/>
    <lineage>
        <taxon>Eukaryota</taxon>
        <taxon>Sar</taxon>
        <taxon>Alveolata</taxon>
        <taxon>Apicomplexa</taxon>
        <taxon>Aconoidasida</taxon>
        <taxon>Piroplasmida</taxon>
        <taxon>Babesiidae</taxon>
        <taxon>Babesia</taxon>
    </lineage>
</organism>
<feature type="region of interest" description="Disordered" evidence="1">
    <location>
        <begin position="390"/>
        <end position="411"/>
    </location>
</feature>
<name>A0A2H6KFB6_9APIC</name>
<evidence type="ECO:0000256" key="1">
    <source>
        <dbReference type="SAM" id="MobiDB-lite"/>
    </source>
</evidence>
<evidence type="ECO:0000313" key="3">
    <source>
        <dbReference type="Proteomes" id="UP000236319"/>
    </source>
</evidence>
<dbReference type="RefSeq" id="XP_028867931.1">
    <property type="nucleotide sequence ID" value="XM_029012098.1"/>
</dbReference>
<dbReference type="VEuPathDB" id="PiroplasmaDB:BOVATA_031810"/>
<dbReference type="OrthoDB" id="10533613at2759"/>
<dbReference type="InterPro" id="IPR036788">
    <property type="entry name" value="T_IF-3_C_sf"/>
</dbReference>
<evidence type="ECO:0000313" key="2">
    <source>
        <dbReference type="EMBL" id="GBE61688.1"/>
    </source>
</evidence>
<comment type="caution">
    <text evidence="2">The sequence shown here is derived from an EMBL/GenBank/DDBJ whole genome shotgun (WGS) entry which is preliminary data.</text>
</comment>
<protein>
    <submittedName>
        <fullName evidence="2">Translation initiation factor IF-3, putative</fullName>
    </submittedName>
</protein>
<sequence length="580" mass="64268">MNATIPRRRPMCAMRLGDINSSSVFKEAEELLSELPAQTTVPTSSLKHRREMLIPKYSKVTQDAGSVEDDEWYTSDAAKRNIQNIINSTIGGRKKSNTQNTAEKAAPQPKKNRKKYGPGKPVDMKIWMNIGTNDLLTRCKRARKFLENGIPIMFKIEGQGHAENYMMHGKLIVNTAMSVLSDVAKLGGDLQIHTNFLSQIFNPLVTVKRNTNTAFAETQYNQGVEVPGQVTDSMVRDSSEHSGSVRMTKTLDPIKPVAQTPHDTMSTVWNQRNAQQDFSGNVFKLDGSAERSGAVDQQHVADATEANFSDSPLPPVQGYVYTTVDDHQKPTTRALQTDIFGGMKVQATDDPPERKVPGSYQVSSSPMAMENLIPKGETVVQRQLRNLDDDRQHTAEHGPKPAQVKGTGKDKAASKFMTIEKPTQAPVVDTSPTASNDIMLKRFIEMRSGTMPLPAAEPIARNMMANTPLPRVKPATLNPMPSYAVRLQKPRTEVPYLSQHTSQHPYNGEHTSPNHNIAFQRPSRPAVLAQPPPVPMNAATKWPYRSHAGSGTTAQRPRIGAEKTEQRTKSRWIVLDKDNP</sequence>
<dbReference type="SUPFAM" id="SSF55200">
    <property type="entry name" value="Translation initiation factor IF3, C-terminal domain"/>
    <property type="match status" value="1"/>
</dbReference>
<dbReference type="EMBL" id="BDSA01000003">
    <property type="protein sequence ID" value="GBE61688.1"/>
    <property type="molecule type" value="Genomic_DNA"/>
</dbReference>
<dbReference type="GO" id="GO:0003743">
    <property type="term" value="F:translation initiation factor activity"/>
    <property type="evidence" value="ECO:0007669"/>
    <property type="project" value="UniProtKB-KW"/>
</dbReference>
<accession>A0A2H6KFB6</accession>
<gene>
    <name evidence="2" type="ORF">BOVATA_031810</name>
</gene>
<proteinExistence type="predicted"/>
<dbReference type="AlphaFoldDB" id="A0A2H6KFB6"/>
<keyword evidence="2" id="KW-0396">Initiation factor</keyword>
<dbReference type="GeneID" id="39875458"/>
<feature type="compositionally biased region" description="Basic and acidic residues" evidence="1">
    <location>
        <begin position="390"/>
        <end position="399"/>
    </location>
</feature>
<feature type="region of interest" description="Disordered" evidence="1">
    <location>
        <begin position="539"/>
        <end position="580"/>
    </location>
</feature>
<dbReference type="Gene3D" id="3.30.110.10">
    <property type="entry name" value="Translation initiation factor 3 (IF-3), C-terminal domain"/>
    <property type="match status" value="1"/>
</dbReference>
<keyword evidence="2" id="KW-0648">Protein biosynthesis</keyword>
<dbReference type="Proteomes" id="UP000236319">
    <property type="component" value="Unassembled WGS sequence"/>
</dbReference>
<feature type="compositionally biased region" description="Basic and acidic residues" evidence="1">
    <location>
        <begin position="559"/>
        <end position="580"/>
    </location>
</feature>
<feature type="region of interest" description="Disordered" evidence="1">
    <location>
        <begin position="88"/>
        <end position="120"/>
    </location>
</feature>